<organism evidence="2 3">
    <name type="scientific">Cohnella xylanilytica</name>
    <dbReference type="NCBI Taxonomy" id="557555"/>
    <lineage>
        <taxon>Bacteria</taxon>
        <taxon>Bacillati</taxon>
        <taxon>Bacillota</taxon>
        <taxon>Bacilli</taxon>
        <taxon>Bacillales</taxon>
        <taxon>Paenibacillaceae</taxon>
        <taxon>Cohnella</taxon>
    </lineage>
</organism>
<evidence type="ECO:0000313" key="2">
    <source>
        <dbReference type="EMBL" id="MBB6693151.1"/>
    </source>
</evidence>
<keyword evidence="1" id="KW-0812">Transmembrane</keyword>
<keyword evidence="1" id="KW-1133">Transmembrane helix</keyword>
<dbReference type="Proteomes" id="UP000553776">
    <property type="component" value="Unassembled WGS sequence"/>
</dbReference>
<gene>
    <name evidence="2" type="ORF">H7B90_17230</name>
</gene>
<keyword evidence="3" id="KW-1185">Reference proteome</keyword>
<keyword evidence="1" id="KW-0472">Membrane</keyword>
<dbReference type="RefSeq" id="WP_185137137.1">
    <property type="nucleotide sequence ID" value="NZ_JACJVR010000067.1"/>
</dbReference>
<name>A0A841U502_9BACL</name>
<dbReference type="EMBL" id="JACJVR010000067">
    <property type="protein sequence ID" value="MBB6693151.1"/>
    <property type="molecule type" value="Genomic_DNA"/>
</dbReference>
<proteinExistence type="predicted"/>
<evidence type="ECO:0000313" key="3">
    <source>
        <dbReference type="Proteomes" id="UP000553776"/>
    </source>
</evidence>
<feature type="transmembrane region" description="Helical" evidence="1">
    <location>
        <begin position="53"/>
        <end position="72"/>
    </location>
</feature>
<evidence type="ECO:0000256" key="1">
    <source>
        <dbReference type="SAM" id="Phobius"/>
    </source>
</evidence>
<comment type="caution">
    <text evidence="2">The sequence shown here is derived from an EMBL/GenBank/DDBJ whole genome shotgun (WGS) entry which is preliminary data.</text>
</comment>
<protein>
    <submittedName>
        <fullName evidence="2">DUF4179 domain-containing protein</fullName>
    </submittedName>
</protein>
<sequence>MTKGHINELLQALAPTDEDKEIMLHRIQAQSASANASIPRRERRTPSRRLKPALWAAALAVVLTTTAFAAAYKGLDEAFVKFLNPVNHEQNEHLSNGAYSANKQVTSKSGTVTIKQVIGDSNLTYILLDFAAPEGTVLNAARYRFEYGGIDSDQSFQSVGFRLLDDGRPDDNRISLVMSVMTEESVAGQKVRLTLKDLQAAPPYPGIFETIIPDTWETDLQLNFKEYSSAYPVRQSLKLFGYAAVLKSVSVSPISITLKLESDFLKEINEAAGRMKEVGPNEYLDPYPVTIRYRDGTSETTRLFNGLHLSKNLDREMLMIKTFDKVINDKEIDSIEFFGREIPISTM</sequence>
<dbReference type="AlphaFoldDB" id="A0A841U502"/>
<reference evidence="2 3" key="1">
    <citation type="submission" date="2020-08" db="EMBL/GenBank/DDBJ databases">
        <title>Cohnella phylogeny.</title>
        <authorList>
            <person name="Dunlap C."/>
        </authorList>
    </citation>
    <scope>NUCLEOTIDE SEQUENCE [LARGE SCALE GENOMIC DNA]</scope>
    <source>
        <strain evidence="2 3">DSM 25239</strain>
    </source>
</reference>
<accession>A0A841U502</accession>